<dbReference type="AlphaFoldDB" id="A0A0G1YUM2"/>
<keyword evidence="1" id="KW-0175">Coiled coil</keyword>
<feature type="coiled-coil region" evidence="1">
    <location>
        <begin position="46"/>
        <end position="75"/>
    </location>
</feature>
<name>A0A0G1YUM2_9BACT</name>
<evidence type="ECO:0000313" key="2">
    <source>
        <dbReference type="EMBL" id="KKW47118.1"/>
    </source>
</evidence>
<proteinExistence type="predicted"/>
<dbReference type="Proteomes" id="UP000034789">
    <property type="component" value="Unassembled WGS sequence"/>
</dbReference>
<protein>
    <submittedName>
        <fullName evidence="2">Septum formation initiator</fullName>
    </submittedName>
</protein>
<comment type="caution">
    <text evidence="2">The sequence shown here is derived from an EMBL/GenBank/DDBJ whole genome shotgun (WGS) entry which is preliminary data.</text>
</comment>
<accession>A0A0G1YUM2</accession>
<gene>
    <name evidence="2" type="ORF">UY98_C0021G0007</name>
</gene>
<evidence type="ECO:0000256" key="1">
    <source>
        <dbReference type="SAM" id="Coils"/>
    </source>
</evidence>
<reference evidence="2 3" key="1">
    <citation type="journal article" date="2015" name="Nature">
        <title>rRNA introns, odd ribosomes, and small enigmatic genomes across a large radiation of phyla.</title>
        <authorList>
            <person name="Brown C.T."/>
            <person name="Hug L.A."/>
            <person name="Thomas B.C."/>
            <person name="Sharon I."/>
            <person name="Castelle C.J."/>
            <person name="Singh A."/>
            <person name="Wilkins M.J."/>
            <person name="Williams K.H."/>
            <person name="Banfield J.F."/>
        </authorList>
    </citation>
    <scope>NUCLEOTIDE SEQUENCE [LARGE SCALE GENOMIC DNA]</scope>
</reference>
<evidence type="ECO:0000313" key="3">
    <source>
        <dbReference type="Proteomes" id="UP000034789"/>
    </source>
</evidence>
<dbReference type="EMBL" id="LCSD01000021">
    <property type="protein sequence ID" value="KKW47118.1"/>
    <property type="molecule type" value="Genomic_DNA"/>
</dbReference>
<sequence>MWSRNQRQGAARLFLRRLMLLALLALLAAAVSGVWGIYRKERESAARRAEAESERADLLMRRAQLESDIAKLRTDRGVEETLREQFALAERGEKLIVIVEPPAPASLKATSTIVDWLKKSLRWW</sequence>
<organism evidence="2 3">
    <name type="scientific">Candidatus Kaiserbacteria bacterium GW2011_GWA2_58_9</name>
    <dbReference type="NCBI Taxonomy" id="1618672"/>
    <lineage>
        <taxon>Bacteria</taxon>
        <taxon>Candidatus Kaiseribacteriota</taxon>
    </lineage>
</organism>